<accession>A0A6N2LTL7</accession>
<protein>
    <submittedName>
        <fullName evidence="1">Uncharacterized protein</fullName>
    </submittedName>
</protein>
<gene>
    <name evidence="1" type="ORF">SVIM_LOCUS234534</name>
</gene>
<dbReference type="EMBL" id="CAADRP010001551">
    <property type="protein sequence ID" value="VFU40643.1"/>
    <property type="molecule type" value="Genomic_DNA"/>
</dbReference>
<organism evidence="1">
    <name type="scientific">Salix viminalis</name>
    <name type="common">Common osier</name>
    <name type="synonym">Basket willow</name>
    <dbReference type="NCBI Taxonomy" id="40686"/>
    <lineage>
        <taxon>Eukaryota</taxon>
        <taxon>Viridiplantae</taxon>
        <taxon>Streptophyta</taxon>
        <taxon>Embryophyta</taxon>
        <taxon>Tracheophyta</taxon>
        <taxon>Spermatophyta</taxon>
        <taxon>Magnoliopsida</taxon>
        <taxon>eudicotyledons</taxon>
        <taxon>Gunneridae</taxon>
        <taxon>Pentapetalae</taxon>
        <taxon>rosids</taxon>
        <taxon>fabids</taxon>
        <taxon>Malpighiales</taxon>
        <taxon>Salicaceae</taxon>
        <taxon>Saliceae</taxon>
        <taxon>Salix</taxon>
    </lineage>
</organism>
<evidence type="ECO:0000313" key="1">
    <source>
        <dbReference type="EMBL" id="VFU40643.1"/>
    </source>
</evidence>
<sequence>MQRCFQFNGGNKMPRNLLFIECSYLKEPGNQVGRQELLTATMAGCPNGWPGLRRFLGCLADFPEAGAVVLRRRSSSEKYCSILSRFEREKNISCLSRRRWRWRWSGGGAADFHYLTKPESLACEARSPSCTGLTKYRCKTRDSIHQEKPEKSWRFCCFDSGKSD</sequence>
<reference evidence="1" key="1">
    <citation type="submission" date="2019-03" db="EMBL/GenBank/DDBJ databases">
        <authorList>
            <person name="Mank J."/>
            <person name="Almeida P."/>
        </authorList>
    </citation>
    <scope>NUCLEOTIDE SEQUENCE</scope>
    <source>
        <strain evidence="1">78183</strain>
    </source>
</reference>
<proteinExistence type="predicted"/>
<name>A0A6N2LTL7_SALVM</name>
<dbReference type="AlphaFoldDB" id="A0A6N2LTL7"/>